<dbReference type="SUPFAM" id="SSF53098">
    <property type="entry name" value="Ribonuclease H-like"/>
    <property type="match status" value="1"/>
</dbReference>
<evidence type="ECO:0000256" key="5">
    <source>
        <dbReference type="ARBA" id="ARBA00022723"/>
    </source>
</evidence>
<keyword evidence="7 9" id="KW-0378">Hydrolase</keyword>
<dbReference type="InterPro" id="IPR011320">
    <property type="entry name" value="RNase_H1_N"/>
</dbReference>
<dbReference type="EC" id="3.1.26.4" evidence="9"/>
<feature type="compositionally biased region" description="Polar residues" evidence="11">
    <location>
        <begin position="142"/>
        <end position="152"/>
    </location>
</feature>
<comment type="function">
    <text evidence="2 9">Endonuclease that specifically degrades the RNA of RNA-DNA hybrids.</text>
</comment>
<evidence type="ECO:0000256" key="4">
    <source>
        <dbReference type="ARBA" id="ARBA00022722"/>
    </source>
</evidence>
<dbReference type="GO" id="GO:0003676">
    <property type="term" value="F:nucleic acid binding"/>
    <property type="evidence" value="ECO:0007669"/>
    <property type="project" value="UniProtKB-UniRule"/>
</dbReference>
<evidence type="ECO:0000256" key="11">
    <source>
        <dbReference type="SAM" id="MobiDB-lite"/>
    </source>
</evidence>
<gene>
    <name evidence="13" type="ORF">C7M84_011313</name>
</gene>
<dbReference type="InterPro" id="IPR037056">
    <property type="entry name" value="RNase_H1_N_sf"/>
</dbReference>
<keyword evidence="10" id="KW-0175">Coiled coil</keyword>
<keyword evidence="8 9" id="KW-0460">Magnesium</keyword>
<feature type="domain" description="RNase H type-1" evidence="12">
    <location>
        <begin position="198"/>
        <end position="284"/>
    </location>
</feature>
<evidence type="ECO:0000313" key="14">
    <source>
        <dbReference type="Proteomes" id="UP000283509"/>
    </source>
</evidence>
<organism evidence="13 14">
    <name type="scientific">Penaeus vannamei</name>
    <name type="common">Whiteleg shrimp</name>
    <name type="synonym">Litopenaeus vannamei</name>
    <dbReference type="NCBI Taxonomy" id="6689"/>
    <lineage>
        <taxon>Eukaryota</taxon>
        <taxon>Metazoa</taxon>
        <taxon>Ecdysozoa</taxon>
        <taxon>Arthropoda</taxon>
        <taxon>Crustacea</taxon>
        <taxon>Multicrustacea</taxon>
        <taxon>Malacostraca</taxon>
        <taxon>Eumalacostraca</taxon>
        <taxon>Eucarida</taxon>
        <taxon>Decapoda</taxon>
        <taxon>Dendrobranchiata</taxon>
        <taxon>Penaeoidea</taxon>
        <taxon>Penaeidae</taxon>
        <taxon>Penaeus</taxon>
    </lineage>
</organism>
<dbReference type="InterPro" id="IPR002156">
    <property type="entry name" value="RNaseH_domain"/>
</dbReference>
<comment type="cofactor">
    <cofactor evidence="1 9">
        <name>Mg(2+)</name>
        <dbReference type="ChEBI" id="CHEBI:18420"/>
    </cofactor>
</comment>
<dbReference type="Gene3D" id="3.40.970.10">
    <property type="entry name" value="Ribonuclease H1, N-terminal domain"/>
    <property type="match status" value="1"/>
</dbReference>
<comment type="caution">
    <text evidence="13">The sequence shown here is derived from an EMBL/GenBank/DDBJ whole genome shotgun (WGS) entry which is preliminary data.</text>
</comment>
<accession>A0A423T2C7</accession>
<dbReference type="SUPFAM" id="SSF55658">
    <property type="entry name" value="L9 N-domain-like"/>
    <property type="match status" value="1"/>
</dbReference>
<evidence type="ECO:0000313" key="13">
    <source>
        <dbReference type="EMBL" id="ROT70408.1"/>
    </source>
</evidence>
<dbReference type="EMBL" id="QCYY01002431">
    <property type="protein sequence ID" value="ROT70408.1"/>
    <property type="molecule type" value="Genomic_DNA"/>
</dbReference>
<dbReference type="PROSITE" id="PS50879">
    <property type="entry name" value="RNASE_H_1"/>
    <property type="match status" value="1"/>
</dbReference>
<comment type="similarity">
    <text evidence="3 9">Belongs to the RNase H family.</text>
</comment>
<evidence type="ECO:0000256" key="9">
    <source>
        <dbReference type="PIRNR" id="PIRNR036852"/>
    </source>
</evidence>
<dbReference type="Pfam" id="PF01693">
    <property type="entry name" value="Cauli_VI"/>
    <property type="match status" value="1"/>
</dbReference>
<evidence type="ECO:0000256" key="10">
    <source>
        <dbReference type="SAM" id="Coils"/>
    </source>
</evidence>
<feature type="coiled-coil region" evidence="10">
    <location>
        <begin position="110"/>
        <end position="137"/>
    </location>
</feature>
<keyword evidence="14" id="KW-1185">Reference proteome</keyword>
<name>A0A423T2C7_PENVA</name>
<feature type="region of interest" description="Disordered" evidence="11">
    <location>
        <begin position="86"/>
        <end position="107"/>
    </location>
</feature>
<keyword evidence="5 9" id="KW-0479">Metal-binding</keyword>
<evidence type="ECO:0000256" key="2">
    <source>
        <dbReference type="ARBA" id="ARBA00004065"/>
    </source>
</evidence>
<dbReference type="CDD" id="cd09280">
    <property type="entry name" value="RNase_HI_eukaryote_like"/>
    <property type="match status" value="1"/>
</dbReference>
<evidence type="ECO:0000256" key="1">
    <source>
        <dbReference type="ARBA" id="ARBA00001946"/>
    </source>
</evidence>
<dbReference type="STRING" id="6689.A0A423T2C7"/>
<keyword evidence="4 9" id="KW-0540">Nuclease</keyword>
<reference evidence="13 14" key="1">
    <citation type="submission" date="2018-04" db="EMBL/GenBank/DDBJ databases">
        <authorList>
            <person name="Zhang X."/>
            <person name="Yuan J."/>
            <person name="Li F."/>
            <person name="Xiang J."/>
        </authorList>
    </citation>
    <scope>NUCLEOTIDE SEQUENCE [LARGE SCALE GENOMIC DNA]</scope>
    <source>
        <tissue evidence="13">Muscle</tissue>
    </source>
</reference>
<dbReference type="InterPro" id="IPR017067">
    <property type="entry name" value="RNase_H1_euk"/>
</dbReference>
<dbReference type="PIRSF" id="PIRSF036852">
    <property type="entry name" value="Ribonuclease_H1_euk"/>
    <property type="match status" value="1"/>
</dbReference>
<dbReference type="OrthoDB" id="6340616at2759"/>
<protein>
    <recommendedName>
        <fullName evidence="9">Ribonuclease H1</fullName>
        <shortName evidence="9">RNase H1</shortName>
        <ecNumber evidence="9">3.1.26.4</ecNumber>
    </recommendedName>
</protein>
<dbReference type="GO" id="GO:0043137">
    <property type="term" value="P:DNA replication, removal of RNA primer"/>
    <property type="evidence" value="ECO:0007669"/>
    <property type="project" value="TreeGrafter"/>
</dbReference>
<dbReference type="PANTHER" id="PTHR10642:SF31">
    <property type="entry name" value="RIBONUCLEASE H1"/>
    <property type="match status" value="1"/>
</dbReference>
<sequence>MPYYAVAKGKKPGVYATWPECQAQVTGFLGARYKKFATKAEAEEFIRENSASNVIDNRQASFPVTSEVIDTRPRLVTGAIEKINQKPRNVNTASAKNENNNDDGRLSPTLMQMKQDMKRLQKELSDLRSRFDDYVAEKSRGSGFTSKTQGFHTSAAVPGKRKREKSQEEVSLDEPSTSIRKTDISTSQCNNTKFVTDNDGFLIVYTDGACESNGRVGAKAGVGVYFGRDHPLNVAEPVRGRATNNTAEIQAATYALELAQAAGFDKVAVYTDSQFMINCMTSYM</sequence>
<reference evidence="13 14" key="2">
    <citation type="submission" date="2019-01" db="EMBL/GenBank/DDBJ databases">
        <title>The decoding of complex shrimp genome reveals the adaptation for benthos swimmer, frequently molting mechanism and breeding impact on genome.</title>
        <authorList>
            <person name="Sun Y."/>
            <person name="Gao Y."/>
            <person name="Yu Y."/>
        </authorList>
    </citation>
    <scope>NUCLEOTIDE SEQUENCE [LARGE SCALE GENOMIC DNA]</scope>
    <source>
        <tissue evidence="13">Muscle</tissue>
    </source>
</reference>
<dbReference type="Gene3D" id="3.30.420.10">
    <property type="entry name" value="Ribonuclease H-like superfamily/Ribonuclease H"/>
    <property type="match status" value="1"/>
</dbReference>
<feature type="compositionally biased region" description="Polar residues" evidence="11">
    <location>
        <begin position="86"/>
        <end position="98"/>
    </location>
</feature>
<proteinExistence type="inferred from homology"/>
<dbReference type="InterPro" id="IPR036397">
    <property type="entry name" value="RNaseH_sf"/>
</dbReference>
<dbReference type="GO" id="GO:0004523">
    <property type="term" value="F:RNA-DNA hybrid ribonuclease activity"/>
    <property type="evidence" value="ECO:0007669"/>
    <property type="project" value="UniProtKB-UniRule"/>
</dbReference>
<comment type="catalytic activity">
    <reaction evidence="9">
        <text>Endonucleolytic cleavage to 5'-phosphomonoester.</text>
        <dbReference type="EC" id="3.1.26.4"/>
    </reaction>
</comment>
<evidence type="ECO:0000256" key="8">
    <source>
        <dbReference type="ARBA" id="ARBA00022842"/>
    </source>
</evidence>
<dbReference type="InterPro" id="IPR050092">
    <property type="entry name" value="RNase_H"/>
</dbReference>
<dbReference type="Proteomes" id="UP000283509">
    <property type="component" value="Unassembled WGS sequence"/>
</dbReference>
<dbReference type="InterPro" id="IPR009027">
    <property type="entry name" value="Ribosomal_bL9/RNase_H1_N"/>
</dbReference>
<feature type="region of interest" description="Disordered" evidence="11">
    <location>
        <begin position="139"/>
        <end position="180"/>
    </location>
</feature>
<evidence type="ECO:0000256" key="7">
    <source>
        <dbReference type="ARBA" id="ARBA00022801"/>
    </source>
</evidence>
<dbReference type="FunFam" id="3.40.970.10:FF:000002">
    <property type="entry name" value="Ribonuclease H"/>
    <property type="match status" value="1"/>
</dbReference>
<dbReference type="InterPro" id="IPR012337">
    <property type="entry name" value="RNaseH-like_sf"/>
</dbReference>
<dbReference type="GO" id="GO:0000287">
    <property type="term" value="F:magnesium ion binding"/>
    <property type="evidence" value="ECO:0007669"/>
    <property type="project" value="UniProtKB-UniRule"/>
</dbReference>
<evidence type="ECO:0000256" key="3">
    <source>
        <dbReference type="ARBA" id="ARBA00005300"/>
    </source>
</evidence>
<dbReference type="AlphaFoldDB" id="A0A423T2C7"/>
<keyword evidence="6 9" id="KW-0255">Endonuclease</keyword>
<dbReference type="PANTHER" id="PTHR10642">
    <property type="entry name" value="RIBONUCLEASE H1"/>
    <property type="match status" value="1"/>
</dbReference>
<evidence type="ECO:0000259" key="12">
    <source>
        <dbReference type="PROSITE" id="PS50879"/>
    </source>
</evidence>
<evidence type="ECO:0000256" key="6">
    <source>
        <dbReference type="ARBA" id="ARBA00022759"/>
    </source>
</evidence>
<dbReference type="Pfam" id="PF00075">
    <property type="entry name" value="RNase_H"/>
    <property type="match status" value="1"/>
</dbReference>